<dbReference type="GO" id="GO:0008236">
    <property type="term" value="F:serine-type peptidase activity"/>
    <property type="evidence" value="ECO:0007669"/>
    <property type="project" value="InterPro"/>
</dbReference>
<dbReference type="InterPro" id="IPR002469">
    <property type="entry name" value="Peptidase_S9B_N"/>
</dbReference>
<gene>
    <name evidence="4" type="ORF">TrLO_g7356</name>
</gene>
<dbReference type="GO" id="GO:0006508">
    <property type="term" value="P:proteolysis"/>
    <property type="evidence" value="ECO:0007669"/>
    <property type="project" value="InterPro"/>
</dbReference>
<dbReference type="InterPro" id="IPR050278">
    <property type="entry name" value="Serine_Prot_S9B/DPPIV"/>
</dbReference>
<reference evidence="5" key="1">
    <citation type="journal article" date="2023" name="Commun. Biol.">
        <title>Genome analysis of Parmales, the sister group of diatoms, reveals the evolutionary specialization of diatoms from phago-mixotrophs to photoautotrophs.</title>
        <authorList>
            <person name="Ban H."/>
            <person name="Sato S."/>
            <person name="Yoshikawa S."/>
            <person name="Yamada K."/>
            <person name="Nakamura Y."/>
            <person name="Ichinomiya M."/>
            <person name="Sato N."/>
            <person name="Blanc-Mathieu R."/>
            <person name="Endo H."/>
            <person name="Kuwata A."/>
            <person name="Ogata H."/>
        </authorList>
    </citation>
    <scope>NUCLEOTIDE SEQUENCE [LARGE SCALE GENOMIC DNA]</scope>
    <source>
        <strain evidence="5">NIES 3700</strain>
    </source>
</reference>
<dbReference type="Gene3D" id="2.140.10.30">
    <property type="entry name" value="Dipeptidylpeptidase IV, N-terminal domain"/>
    <property type="match status" value="1"/>
</dbReference>
<dbReference type="GO" id="GO:0008239">
    <property type="term" value="F:dipeptidyl-peptidase activity"/>
    <property type="evidence" value="ECO:0007669"/>
    <property type="project" value="TreeGrafter"/>
</dbReference>
<keyword evidence="5" id="KW-1185">Reference proteome</keyword>
<evidence type="ECO:0008006" key="6">
    <source>
        <dbReference type="Google" id="ProtNLM"/>
    </source>
</evidence>
<sequence>MDPSDVAASPAPLLALPTHFTFHGVHLSYLSPTNTSTSKSLSTLPLTSPTPTVIFGTGENSESNLSEAEKLRRERMRNMSTGVTGFHLLAGERGGKTVTYLLPTPNGLSTFSPATPTTPSTLNPIYTGTPVDIQTTSTNIYFAQNSDVHCLLPTTPPQSVQLTFSPPLQTSGLADFLSQEEMDQYRGYWLLSSHLLYLSVDDTPVPEFTIMHSGKPTPTGEGNEEKHHYPFSGCTNPKVKLMLMQLNPKGSDSQRLANFKSSLQLLPPSEDCSEYICRIHTFHNFVFAQWQNRAQTILKLVCYDISSSNPAQPEVVLTEKSETWINLHHIFRIISAKTSPVITFIWASERTGFNHLYRYTYDTRGGEGECVNWITEGEWVVDCFNGWDEKSETVYYSCNSVSPLEKRLCCSKITGGTHHVVTQEIGVHNVTMSSDCRHYVDVYSSRTQPPIGVLKKIVPTDYIKAVQNSDPSNATTTVTTFHSPTPDSITSKVSTERSSFLHMLRPPSLSSFLNRTSTKLYYSLYLPDKSKHGSGPYPLIVACYGGPHVQRVSETWSQNVDMRVQMLRSYGVAVVKCDNRGSSRRGLEFEGSVKWNMGEEEVNDQVDLVKHLTSLKIADPERVGIYGWSYGGYMAAMCLAKANDVFHVGVSGAPVTSWDGYDTHYTERYMGTPQENEEGYYNSSVLNHASKIVGKLMLVHGLIDENVHFRHTARLINALIKERKRYDLLLFPDERHSPRSLRDRIYMEERIGDYFKEHLRVNQGVKRKGSEVFMGLFSKK</sequence>
<feature type="domain" description="Dipeptidylpeptidase IV N-terminal" evidence="3">
    <location>
        <begin position="136"/>
        <end position="450"/>
    </location>
</feature>
<feature type="domain" description="Peptidase S9 prolyl oligopeptidase catalytic" evidence="2">
    <location>
        <begin position="560"/>
        <end position="760"/>
    </location>
</feature>
<dbReference type="Pfam" id="PF00930">
    <property type="entry name" value="DPPIV_N"/>
    <property type="match status" value="1"/>
</dbReference>
<proteinExistence type="predicted"/>
<accession>A0A9W7FML0</accession>
<evidence type="ECO:0000313" key="5">
    <source>
        <dbReference type="Proteomes" id="UP001165122"/>
    </source>
</evidence>
<organism evidence="4 5">
    <name type="scientific">Triparma laevis f. longispina</name>
    <dbReference type="NCBI Taxonomy" id="1714387"/>
    <lineage>
        <taxon>Eukaryota</taxon>
        <taxon>Sar</taxon>
        <taxon>Stramenopiles</taxon>
        <taxon>Ochrophyta</taxon>
        <taxon>Bolidophyceae</taxon>
        <taxon>Parmales</taxon>
        <taxon>Triparmaceae</taxon>
        <taxon>Triparma</taxon>
    </lineage>
</organism>
<dbReference type="PANTHER" id="PTHR11731">
    <property type="entry name" value="PROTEASE FAMILY S9B,C DIPEPTIDYL-PEPTIDASE IV-RELATED"/>
    <property type="match status" value="1"/>
</dbReference>
<evidence type="ECO:0000259" key="3">
    <source>
        <dbReference type="Pfam" id="PF00930"/>
    </source>
</evidence>
<name>A0A9W7FML0_9STRA</name>
<dbReference type="EMBL" id="BRXW01000221">
    <property type="protein sequence ID" value="GMI14922.1"/>
    <property type="molecule type" value="Genomic_DNA"/>
</dbReference>
<dbReference type="SUPFAM" id="SSF82171">
    <property type="entry name" value="DPP6 N-terminal domain-like"/>
    <property type="match status" value="1"/>
</dbReference>
<dbReference type="OrthoDB" id="16520at2759"/>
<dbReference type="Gene3D" id="3.40.50.1820">
    <property type="entry name" value="alpha/beta hydrolase"/>
    <property type="match status" value="1"/>
</dbReference>
<dbReference type="InterPro" id="IPR001375">
    <property type="entry name" value="Peptidase_S9_cat"/>
</dbReference>
<evidence type="ECO:0000256" key="1">
    <source>
        <dbReference type="SAM" id="MobiDB-lite"/>
    </source>
</evidence>
<dbReference type="Pfam" id="PF00326">
    <property type="entry name" value="Peptidase_S9"/>
    <property type="match status" value="1"/>
</dbReference>
<evidence type="ECO:0000259" key="2">
    <source>
        <dbReference type="Pfam" id="PF00326"/>
    </source>
</evidence>
<feature type="compositionally biased region" description="Low complexity" evidence="1">
    <location>
        <begin position="37"/>
        <end position="52"/>
    </location>
</feature>
<dbReference type="InterPro" id="IPR029058">
    <property type="entry name" value="AB_hydrolase_fold"/>
</dbReference>
<dbReference type="SUPFAM" id="SSF53474">
    <property type="entry name" value="alpha/beta-Hydrolases"/>
    <property type="match status" value="1"/>
</dbReference>
<dbReference type="PANTHER" id="PTHR11731:SF193">
    <property type="entry name" value="DIPEPTIDYL PEPTIDASE 9"/>
    <property type="match status" value="1"/>
</dbReference>
<protein>
    <recommendedName>
        <fullName evidence="6">Peptidase S9 prolyl oligopeptidase catalytic domain-containing protein</fullName>
    </recommendedName>
</protein>
<comment type="caution">
    <text evidence="4">The sequence shown here is derived from an EMBL/GenBank/DDBJ whole genome shotgun (WGS) entry which is preliminary data.</text>
</comment>
<dbReference type="Proteomes" id="UP001165122">
    <property type="component" value="Unassembled WGS sequence"/>
</dbReference>
<evidence type="ECO:0000313" key="4">
    <source>
        <dbReference type="EMBL" id="GMI14922.1"/>
    </source>
</evidence>
<dbReference type="AlphaFoldDB" id="A0A9W7FML0"/>
<feature type="region of interest" description="Disordered" evidence="1">
    <location>
        <begin position="37"/>
        <end position="65"/>
    </location>
</feature>